<protein>
    <submittedName>
        <fullName evidence="1">Major capsid protein</fullName>
    </submittedName>
</protein>
<dbReference type="Proteomes" id="UP000828328">
    <property type="component" value="Segment"/>
</dbReference>
<proteinExistence type="predicted"/>
<organism evidence="1 2">
    <name type="scientific">Bacillus phage BCPST</name>
    <dbReference type="NCBI Taxonomy" id="2801506"/>
    <lineage>
        <taxon>Viruses</taxon>
        <taxon>Duplodnaviria</taxon>
        <taxon>Heunggongvirae</taxon>
        <taxon>Uroviricota</taxon>
        <taxon>Caudoviricetes</taxon>
        <taxon>Sejongvirinae</taxon>
        <taxon>Yihwangvirus</taxon>
        <taxon>Yihwangvirus BCPST</taxon>
    </lineage>
</organism>
<dbReference type="EMBL" id="MW392802">
    <property type="protein sequence ID" value="QQO38685.1"/>
    <property type="molecule type" value="Genomic_DNA"/>
</dbReference>
<keyword evidence="2" id="KW-1185">Reference proteome</keyword>
<accession>A0AAE7TQX8</accession>
<evidence type="ECO:0000313" key="1">
    <source>
        <dbReference type="EMBL" id="QQO38685.1"/>
    </source>
</evidence>
<gene>
    <name evidence="1" type="ORF">BCPST_067</name>
</gene>
<reference evidence="1" key="1">
    <citation type="submission" date="2020-12" db="EMBL/GenBank/DDBJ databases">
        <authorList>
            <person name="Youbin C."/>
            <person name="Kawngpyo K."/>
        </authorList>
    </citation>
    <scope>NUCLEOTIDE SEQUENCE</scope>
</reference>
<name>A0AAE7TQX8_9CAUD</name>
<evidence type="ECO:0000313" key="2">
    <source>
        <dbReference type="Proteomes" id="UP000828328"/>
    </source>
</evidence>
<sequence length="85" mass="9734">MAELNYPQYVFEDEVWIASTQAFVCRMVGYGADINKYPARYQPIVKNGDCPTFMAEYEAYKASQQKQIIEQEAKQIQDASVINQG</sequence>